<evidence type="ECO:0000256" key="2">
    <source>
        <dbReference type="ARBA" id="ARBA00023604"/>
    </source>
</evidence>
<dbReference type="PANTHER" id="PTHR34598:SF3">
    <property type="entry name" value="OXIDOREDUCTASE AN1597"/>
    <property type="match status" value="1"/>
</dbReference>
<evidence type="ECO:0000313" key="3">
    <source>
        <dbReference type="EMBL" id="KAK3048556.1"/>
    </source>
</evidence>
<organism evidence="3 4">
    <name type="scientific">Extremus antarcticus</name>
    <dbReference type="NCBI Taxonomy" id="702011"/>
    <lineage>
        <taxon>Eukaryota</taxon>
        <taxon>Fungi</taxon>
        <taxon>Dikarya</taxon>
        <taxon>Ascomycota</taxon>
        <taxon>Pezizomycotina</taxon>
        <taxon>Dothideomycetes</taxon>
        <taxon>Dothideomycetidae</taxon>
        <taxon>Mycosphaerellales</taxon>
        <taxon>Extremaceae</taxon>
        <taxon>Extremus</taxon>
    </lineage>
</organism>
<keyword evidence="1" id="KW-0560">Oxidoreductase</keyword>
<proteinExistence type="inferred from homology"/>
<sequence>MAPSAVYPEEYKTVETTLNHYLDPKLGGHDHYVTGTASYYRRKFDERPVRISNIRGREDEFDLNTQGFQFCESPTVGGDFRDNDKVKKEVYPETEKLLKEVLGATRVVVFSTILRNDSRDTAEQRVKSDPTMLDDNAPIEDVVPARFVHIDQSETGAREVLRDNIHPTKLAEKLGKTRWSIINVWRPIKPVYKDPLGFCDARTAKDEDLISIPVYFPPKDSGMRYATLTEGKWRHVALRGNPAYKHDVGDSFELFYLKYDPEQTWYYCDGMKPGECLFVKCFDSIRDGKTARRVPHSAFVDPTMNSQEKRESIEIRCLVFYEDQPLEG</sequence>
<gene>
    <name evidence="3" type="ORF">LTR09_010050</name>
</gene>
<name>A0AAJ0DEX3_9PEZI</name>
<dbReference type="InterPro" id="IPR044053">
    <property type="entry name" value="AsaB-like"/>
</dbReference>
<evidence type="ECO:0000313" key="4">
    <source>
        <dbReference type="Proteomes" id="UP001271007"/>
    </source>
</evidence>
<dbReference type="EMBL" id="JAWDJX010000047">
    <property type="protein sequence ID" value="KAK3048556.1"/>
    <property type="molecule type" value="Genomic_DNA"/>
</dbReference>
<dbReference type="PANTHER" id="PTHR34598">
    <property type="entry name" value="BLL6449 PROTEIN"/>
    <property type="match status" value="1"/>
</dbReference>
<comment type="similarity">
    <text evidence="2">Belongs to the asaB hydroxylase/desaturase family.</text>
</comment>
<reference evidence="3" key="1">
    <citation type="submission" date="2023-04" db="EMBL/GenBank/DDBJ databases">
        <title>Black Yeasts Isolated from many extreme environments.</title>
        <authorList>
            <person name="Coleine C."/>
            <person name="Stajich J.E."/>
            <person name="Selbmann L."/>
        </authorList>
    </citation>
    <scope>NUCLEOTIDE SEQUENCE</scope>
    <source>
        <strain evidence="3">CCFEE 5312</strain>
    </source>
</reference>
<dbReference type="AlphaFoldDB" id="A0AAJ0DEX3"/>
<comment type="caution">
    <text evidence="3">The sequence shown here is derived from an EMBL/GenBank/DDBJ whole genome shotgun (WGS) entry which is preliminary data.</text>
</comment>
<dbReference type="GO" id="GO:0016491">
    <property type="term" value="F:oxidoreductase activity"/>
    <property type="evidence" value="ECO:0007669"/>
    <property type="project" value="UniProtKB-KW"/>
</dbReference>
<keyword evidence="4" id="KW-1185">Reference proteome</keyword>
<evidence type="ECO:0000256" key="1">
    <source>
        <dbReference type="ARBA" id="ARBA00023002"/>
    </source>
</evidence>
<protein>
    <submittedName>
        <fullName evidence="3">Uncharacterized protein</fullName>
    </submittedName>
</protein>
<dbReference type="NCBIfam" id="NF041278">
    <property type="entry name" value="CmcJ_NvfI_EfuI"/>
    <property type="match status" value="1"/>
</dbReference>
<dbReference type="Proteomes" id="UP001271007">
    <property type="component" value="Unassembled WGS sequence"/>
</dbReference>
<accession>A0AAJ0DEX3</accession>